<dbReference type="Gene3D" id="3.40.50.2000">
    <property type="entry name" value="Glycogen Phosphorylase B"/>
    <property type="match status" value="2"/>
</dbReference>
<keyword evidence="3" id="KW-1185">Reference proteome</keyword>
<accession>A0A3B7MV46</accession>
<dbReference type="SUPFAM" id="SSF53756">
    <property type="entry name" value="UDP-Glycosyltransferase/glycogen phosphorylase"/>
    <property type="match status" value="1"/>
</dbReference>
<dbReference type="Pfam" id="PF00534">
    <property type="entry name" value="Glycos_transf_1"/>
    <property type="match status" value="1"/>
</dbReference>
<name>A0A3B7MV46_9BACT</name>
<organism evidence="2 3">
    <name type="scientific">Paraflavitalea soli</name>
    <dbReference type="NCBI Taxonomy" id="2315862"/>
    <lineage>
        <taxon>Bacteria</taxon>
        <taxon>Pseudomonadati</taxon>
        <taxon>Bacteroidota</taxon>
        <taxon>Chitinophagia</taxon>
        <taxon>Chitinophagales</taxon>
        <taxon>Chitinophagaceae</taxon>
        <taxon>Paraflavitalea</taxon>
    </lineage>
</organism>
<keyword evidence="2" id="KW-0808">Transferase</keyword>
<dbReference type="PANTHER" id="PTHR45947:SF3">
    <property type="entry name" value="SULFOQUINOVOSYL TRANSFERASE SQD2"/>
    <property type="match status" value="1"/>
</dbReference>
<feature type="domain" description="Glycosyl transferase family 1" evidence="1">
    <location>
        <begin position="201"/>
        <end position="354"/>
    </location>
</feature>
<proteinExistence type="predicted"/>
<protein>
    <submittedName>
        <fullName evidence="2">Glycosyltransferase</fullName>
    </submittedName>
</protein>
<sequence length="383" mass="43394">MRLAIISTHPIQYNAPWFRLLAQSGKIMIKVFYTWEQSKLGENFDPGFGQIIEWDIPLLGGYEYSFVKNVSPDPGTHKFKGIVNPDLKEELTEWAPDALFVFGWSFDSHLKCLRYFHGKIPILFRGDSTLLDEQEGLKKILRRIFLKWVYRHIDIALYTGTNNKAYFEKHGLRNGQLVFAPHAIDNSRFADVDGTYSLRAKEWRAQLGFTQDDIVVLFAGKLEPKKDPGILLKLARIVKNSRLKFLLVGNGKLENDLKKEAASLENVRFLDFQNQQTMPVVYRLGDIFVLPSVGPGETWGLALNEAMASGLPVLASDKVGGAVDLIQQGQNGYIFPHGNVEQLHKHLLNISTKPALMGQHSEEIIRSWNFSAIVNSIQSTLIR</sequence>
<dbReference type="EMBL" id="CP032157">
    <property type="protein sequence ID" value="AXY77109.1"/>
    <property type="molecule type" value="Genomic_DNA"/>
</dbReference>
<dbReference type="AlphaFoldDB" id="A0A3B7MV46"/>
<dbReference type="KEGG" id="pseg:D3H65_25395"/>
<dbReference type="InterPro" id="IPR050194">
    <property type="entry name" value="Glycosyltransferase_grp1"/>
</dbReference>
<dbReference type="GO" id="GO:0016757">
    <property type="term" value="F:glycosyltransferase activity"/>
    <property type="evidence" value="ECO:0007669"/>
    <property type="project" value="InterPro"/>
</dbReference>
<dbReference type="Proteomes" id="UP000263900">
    <property type="component" value="Chromosome"/>
</dbReference>
<reference evidence="2 3" key="1">
    <citation type="submission" date="2018-09" db="EMBL/GenBank/DDBJ databases">
        <title>Genome sequencing of strain 6GH32-13.</title>
        <authorList>
            <person name="Weon H.-Y."/>
            <person name="Heo J."/>
            <person name="Kwon S.-W."/>
        </authorList>
    </citation>
    <scope>NUCLEOTIDE SEQUENCE [LARGE SCALE GENOMIC DNA]</scope>
    <source>
        <strain evidence="2 3">5GH32-13</strain>
    </source>
</reference>
<dbReference type="PANTHER" id="PTHR45947">
    <property type="entry name" value="SULFOQUINOVOSYL TRANSFERASE SQD2"/>
    <property type="match status" value="1"/>
</dbReference>
<evidence type="ECO:0000313" key="3">
    <source>
        <dbReference type="Proteomes" id="UP000263900"/>
    </source>
</evidence>
<evidence type="ECO:0000259" key="1">
    <source>
        <dbReference type="Pfam" id="PF00534"/>
    </source>
</evidence>
<dbReference type="InterPro" id="IPR001296">
    <property type="entry name" value="Glyco_trans_1"/>
</dbReference>
<evidence type="ECO:0000313" key="2">
    <source>
        <dbReference type="EMBL" id="AXY77109.1"/>
    </source>
</evidence>
<dbReference type="OrthoDB" id="9790710at2"/>
<dbReference type="CDD" id="cd03801">
    <property type="entry name" value="GT4_PimA-like"/>
    <property type="match status" value="1"/>
</dbReference>
<gene>
    <name evidence="2" type="ORF">D3H65_25395</name>
</gene>